<accession>A0AAV2TA31</accession>
<evidence type="ECO:0000256" key="1">
    <source>
        <dbReference type="ARBA" id="ARBA00022741"/>
    </source>
</evidence>
<sequence length="616" mass="68736">MKQAINSSENGGSCPSKEDTVIGGFTVISDKSQSIHVKPQEILPYWITHCTTFPSDLKFRKNVNVIKGLSENMRSHLFSIGCSELFPVQYSAIPVILKSYRTKKHRPLCRPRDICISAPTGSGKTLAYAVPSVQLLLGRKNVCFRILVVLPVRDLAIQVFDVFQKLVANTDLKVGLLSGIKGFTKEQAEILDNSTGIPVPKVDIIVATPGRLVDHLYNTDGFSMERLRILVIDEADRVIKEEKQDWYRALEDALYQPAAIALGVDFYGNKEHSNVHRCRPLLTIAHQYDTSHDITLQKILVSATLTHDPGPLKRFNLYFPLLLASASSIEANTVAAGLENEHSCTVSRLTQSSPTLPKKLTGKEDEENKNIPTDDMKTLCTYTERDVGGVGVFTTPPGLKEFLVSVPVQNRPLFLMHLIRHRHVQRILCFTNARDTTNRLYSLFKAIADTEVSKLSAEMHPAKRKRILDAFSRGDLNLLICTDTMARGMDIKGVDCVVSYDVPSTVRTYVHRVGRTARAGQTGMAFTLINKSQFHFFKRDLRAVGKRKVKEVVFHQSQMSDLQADYQAALKVLRDSGQNSEQPTADRTSRALGRGSSKHAGHAHQDEKVDEPMDES</sequence>
<organism evidence="11 12">
    <name type="scientific">Calicophoron daubneyi</name>
    <name type="common">Rumen fluke</name>
    <name type="synonym">Paramphistomum daubneyi</name>
    <dbReference type="NCBI Taxonomy" id="300641"/>
    <lineage>
        <taxon>Eukaryota</taxon>
        <taxon>Metazoa</taxon>
        <taxon>Spiralia</taxon>
        <taxon>Lophotrochozoa</taxon>
        <taxon>Platyhelminthes</taxon>
        <taxon>Trematoda</taxon>
        <taxon>Digenea</taxon>
        <taxon>Plagiorchiida</taxon>
        <taxon>Pronocephalata</taxon>
        <taxon>Paramphistomoidea</taxon>
        <taxon>Paramphistomidae</taxon>
        <taxon>Calicophoron</taxon>
    </lineage>
</organism>
<dbReference type="PROSITE" id="PS51192">
    <property type="entry name" value="HELICASE_ATP_BIND_1"/>
    <property type="match status" value="1"/>
</dbReference>
<feature type="region of interest" description="Disordered" evidence="8">
    <location>
        <begin position="347"/>
        <end position="372"/>
    </location>
</feature>
<dbReference type="CDD" id="cd18787">
    <property type="entry name" value="SF2_C_DEAD"/>
    <property type="match status" value="1"/>
</dbReference>
<dbReference type="GO" id="GO:0003723">
    <property type="term" value="F:RNA binding"/>
    <property type="evidence" value="ECO:0007669"/>
    <property type="project" value="UniProtKB-UniRule"/>
</dbReference>
<keyword evidence="5 7" id="KW-0694">RNA-binding</keyword>
<dbReference type="InterPro" id="IPR011545">
    <property type="entry name" value="DEAD/DEAH_box_helicase_dom"/>
</dbReference>
<evidence type="ECO:0000256" key="4">
    <source>
        <dbReference type="ARBA" id="ARBA00022840"/>
    </source>
</evidence>
<dbReference type="SMART" id="SM00490">
    <property type="entry name" value="HELICc"/>
    <property type="match status" value="1"/>
</dbReference>
<comment type="catalytic activity">
    <reaction evidence="7">
        <text>ATP + H2O = ADP + phosphate + H(+)</text>
        <dbReference type="Rhea" id="RHEA:13065"/>
        <dbReference type="ChEBI" id="CHEBI:15377"/>
        <dbReference type="ChEBI" id="CHEBI:15378"/>
        <dbReference type="ChEBI" id="CHEBI:30616"/>
        <dbReference type="ChEBI" id="CHEBI:43474"/>
        <dbReference type="ChEBI" id="CHEBI:456216"/>
        <dbReference type="EC" id="3.6.4.13"/>
    </reaction>
</comment>
<dbReference type="PROSITE" id="PS51194">
    <property type="entry name" value="HELICASE_CTER"/>
    <property type="match status" value="1"/>
</dbReference>
<keyword evidence="3 6" id="KW-0347">Helicase</keyword>
<dbReference type="Pfam" id="PF00270">
    <property type="entry name" value="DEAD"/>
    <property type="match status" value="1"/>
</dbReference>
<comment type="domain">
    <text evidence="7">The Q motif is unique to and characteristic of the DEAD box family of RNA helicases and controls ATP binding and hydrolysis.</text>
</comment>
<keyword evidence="4 6" id="KW-0067">ATP-binding</keyword>
<dbReference type="InterPro" id="IPR014001">
    <property type="entry name" value="Helicase_ATP-bd"/>
</dbReference>
<comment type="similarity">
    <text evidence="6">Belongs to the DEAD box helicase family.</text>
</comment>
<feature type="region of interest" description="Disordered" evidence="8">
    <location>
        <begin position="574"/>
        <end position="616"/>
    </location>
</feature>
<proteinExistence type="inferred from homology"/>
<evidence type="ECO:0000256" key="5">
    <source>
        <dbReference type="ARBA" id="ARBA00022884"/>
    </source>
</evidence>
<dbReference type="InterPro" id="IPR000629">
    <property type="entry name" value="RNA-helicase_DEAD-box_CS"/>
</dbReference>
<comment type="caution">
    <text evidence="11">The sequence shown here is derived from an EMBL/GenBank/DDBJ whole genome shotgun (WGS) entry which is preliminary data.</text>
</comment>
<evidence type="ECO:0000313" key="12">
    <source>
        <dbReference type="Proteomes" id="UP001497525"/>
    </source>
</evidence>
<dbReference type="PROSITE" id="PS00039">
    <property type="entry name" value="DEAD_ATP_HELICASE"/>
    <property type="match status" value="1"/>
</dbReference>
<feature type="domain" description="Helicase ATP-binding" evidence="9">
    <location>
        <begin position="105"/>
        <end position="323"/>
    </location>
</feature>
<keyword evidence="2 6" id="KW-0378">Hydrolase</keyword>
<feature type="compositionally biased region" description="Basic and acidic residues" evidence="8">
    <location>
        <begin position="361"/>
        <end position="372"/>
    </location>
</feature>
<evidence type="ECO:0000256" key="6">
    <source>
        <dbReference type="RuleBase" id="RU000492"/>
    </source>
</evidence>
<gene>
    <name evidence="11" type="ORF">CDAUBV1_LOCUS6964</name>
</gene>
<dbReference type="EMBL" id="CAXLJL010000157">
    <property type="protein sequence ID" value="CAL5133716.1"/>
    <property type="molecule type" value="Genomic_DNA"/>
</dbReference>
<dbReference type="GO" id="GO:0005524">
    <property type="term" value="F:ATP binding"/>
    <property type="evidence" value="ECO:0007669"/>
    <property type="project" value="UniProtKB-UniRule"/>
</dbReference>
<dbReference type="InterPro" id="IPR027417">
    <property type="entry name" value="P-loop_NTPase"/>
</dbReference>
<evidence type="ECO:0000256" key="7">
    <source>
        <dbReference type="RuleBase" id="RU365068"/>
    </source>
</evidence>
<dbReference type="Gene3D" id="3.40.50.300">
    <property type="entry name" value="P-loop containing nucleotide triphosphate hydrolases"/>
    <property type="match status" value="2"/>
</dbReference>
<dbReference type="EC" id="3.6.4.13" evidence="7"/>
<evidence type="ECO:0000256" key="3">
    <source>
        <dbReference type="ARBA" id="ARBA00022806"/>
    </source>
</evidence>
<evidence type="ECO:0000256" key="2">
    <source>
        <dbReference type="ARBA" id="ARBA00022801"/>
    </source>
</evidence>
<dbReference type="SUPFAM" id="SSF52540">
    <property type="entry name" value="P-loop containing nucleoside triphosphate hydrolases"/>
    <property type="match status" value="1"/>
</dbReference>
<dbReference type="SMART" id="SM00487">
    <property type="entry name" value="DEXDc"/>
    <property type="match status" value="1"/>
</dbReference>
<feature type="compositionally biased region" description="Basic and acidic residues" evidence="8">
    <location>
        <begin position="603"/>
        <end position="616"/>
    </location>
</feature>
<feature type="domain" description="Helicase C-terminal" evidence="10">
    <location>
        <begin position="398"/>
        <end position="560"/>
    </location>
</feature>
<keyword evidence="1 6" id="KW-0547">Nucleotide-binding</keyword>
<protein>
    <recommendedName>
        <fullName evidence="7">ATP-dependent RNA helicase</fullName>
        <ecNumber evidence="7">3.6.4.13</ecNumber>
    </recommendedName>
</protein>
<dbReference type="AlphaFoldDB" id="A0AAV2TA31"/>
<comment type="function">
    <text evidence="7">RNA helicase.</text>
</comment>
<evidence type="ECO:0000256" key="8">
    <source>
        <dbReference type="SAM" id="MobiDB-lite"/>
    </source>
</evidence>
<dbReference type="Pfam" id="PF00271">
    <property type="entry name" value="Helicase_C"/>
    <property type="match status" value="1"/>
</dbReference>
<evidence type="ECO:0000259" key="10">
    <source>
        <dbReference type="PROSITE" id="PS51194"/>
    </source>
</evidence>
<dbReference type="GO" id="GO:0016787">
    <property type="term" value="F:hydrolase activity"/>
    <property type="evidence" value="ECO:0007669"/>
    <property type="project" value="UniProtKB-KW"/>
</dbReference>
<dbReference type="CDD" id="cd17956">
    <property type="entry name" value="DEADc_DDX51"/>
    <property type="match status" value="1"/>
</dbReference>
<feature type="compositionally biased region" description="Polar residues" evidence="8">
    <location>
        <begin position="576"/>
        <end position="586"/>
    </location>
</feature>
<dbReference type="InterPro" id="IPR001650">
    <property type="entry name" value="Helicase_C-like"/>
</dbReference>
<evidence type="ECO:0000259" key="9">
    <source>
        <dbReference type="PROSITE" id="PS51192"/>
    </source>
</evidence>
<dbReference type="PANTHER" id="PTHR24031">
    <property type="entry name" value="RNA HELICASE"/>
    <property type="match status" value="1"/>
</dbReference>
<dbReference type="GO" id="GO:0003724">
    <property type="term" value="F:RNA helicase activity"/>
    <property type="evidence" value="ECO:0007669"/>
    <property type="project" value="UniProtKB-EC"/>
</dbReference>
<name>A0AAV2TA31_CALDB</name>
<evidence type="ECO:0000313" key="11">
    <source>
        <dbReference type="EMBL" id="CAL5133716.1"/>
    </source>
</evidence>
<reference evidence="11" key="1">
    <citation type="submission" date="2024-06" db="EMBL/GenBank/DDBJ databases">
        <authorList>
            <person name="Liu X."/>
            <person name="Lenzi L."/>
            <person name="Haldenby T S."/>
            <person name="Uol C."/>
        </authorList>
    </citation>
    <scope>NUCLEOTIDE SEQUENCE</scope>
</reference>
<dbReference type="Proteomes" id="UP001497525">
    <property type="component" value="Unassembled WGS sequence"/>
</dbReference>